<reference evidence="1 2" key="1">
    <citation type="submission" date="2019-07" db="EMBL/GenBank/DDBJ databases">
        <title>Whole genome shotgun sequence of Aneurinibacillus danicus NBRC 102444.</title>
        <authorList>
            <person name="Hosoyama A."/>
            <person name="Uohara A."/>
            <person name="Ohji S."/>
            <person name="Ichikawa N."/>
        </authorList>
    </citation>
    <scope>NUCLEOTIDE SEQUENCE [LARGE SCALE GENOMIC DNA]</scope>
    <source>
        <strain evidence="1 2">NBRC 102444</strain>
    </source>
</reference>
<keyword evidence="2" id="KW-1185">Reference proteome</keyword>
<gene>
    <name evidence="1" type="ORF">ADA01nite_21060</name>
</gene>
<evidence type="ECO:0000313" key="2">
    <source>
        <dbReference type="Proteomes" id="UP000321157"/>
    </source>
</evidence>
<name>A0A511V6T3_9BACL</name>
<protein>
    <recommendedName>
        <fullName evidence="3">D-glucuronyl C5-epimerase C-terminal domain-containing protein</fullName>
    </recommendedName>
</protein>
<dbReference type="AlphaFoldDB" id="A0A511V6T3"/>
<evidence type="ECO:0000313" key="1">
    <source>
        <dbReference type="EMBL" id="GEN34646.1"/>
    </source>
</evidence>
<organism evidence="1 2">
    <name type="scientific">Aneurinibacillus danicus</name>
    <dbReference type="NCBI Taxonomy" id="267746"/>
    <lineage>
        <taxon>Bacteria</taxon>
        <taxon>Bacillati</taxon>
        <taxon>Bacillota</taxon>
        <taxon>Bacilli</taxon>
        <taxon>Bacillales</taxon>
        <taxon>Paenibacillaceae</taxon>
        <taxon>Aneurinibacillus group</taxon>
        <taxon>Aneurinibacillus</taxon>
    </lineage>
</organism>
<accession>A0A511V6T3</accession>
<proteinExistence type="predicted"/>
<dbReference type="Proteomes" id="UP000321157">
    <property type="component" value="Unassembled WGS sequence"/>
</dbReference>
<sequence>MRKKQPLLIVLCLFCCLLFALSFLLERKVSAEERSSAAYPLDVDKDGMQEYRLEAKGWITSVTPVVTSNTYEHAVYTHYHYKKNGRSFHLTFAQMENGSVLYFVRYTASSKAEPVQLQITALDTDINQTAWLTTGKEKGWKKTSQISDSFSSSLYIDANHLFYRIGKVDAHKPLGYTVYTEQPQAEAKVKHMKLRFGHLFSLTLSANANTESTTWGMLSAVPLIRWDNQQAAAKAALLEFEYDKKLREDGAYYLNETTYRPYEPHSFYRNPANGDGLRALSFLSGQENGVWFVNVASHLAYASLRTQTSEGYWETQPRSEWLHKEYNIGYRYMDNRRNADNATFLLRFNQAMPDPAIKQALRKWDMYLERYSTQHGMKVGQNGLFLPDYVGGAGSKQTHTSLNHQAANMNYLYEAFVYDGDEQKKQLADRLLEGIVATKNRWVKPDHNLYYALYPNLKPHAYPDYAYLTRDDLALSQYLLNKIYGEPNADLQFLIDSKNEWLRTR</sequence>
<evidence type="ECO:0008006" key="3">
    <source>
        <dbReference type="Google" id="ProtNLM"/>
    </source>
</evidence>
<comment type="caution">
    <text evidence="1">The sequence shown here is derived from an EMBL/GenBank/DDBJ whole genome shotgun (WGS) entry which is preliminary data.</text>
</comment>
<dbReference type="EMBL" id="BJXX01000085">
    <property type="protein sequence ID" value="GEN34646.1"/>
    <property type="molecule type" value="Genomic_DNA"/>
</dbReference>